<evidence type="ECO:0000313" key="9">
    <source>
        <dbReference type="EMBL" id="GAA4080347.1"/>
    </source>
</evidence>
<dbReference type="PROSITE" id="PS00737">
    <property type="entry name" value="THIOLASE_2"/>
    <property type="match status" value="1"/>
</dbReference>
<dbReference type="Gene3D" id="3.40.47.10">
    <property type="match status" value="2"/>
</dbReference>
<sequence>MEEIVIVSAVRTPIGKFGGALKDHSARMLGTIVVKEAIKRAHLEPAEVDQGIFGQVLQAGVGQNVARQILVDAGVPYDKPAMTINEVCGSGLKAVILGSQQIQLNQAEIVVVGGVESMSNAPHLLPSYRFKKEFDQEKLIDAMIHDGLTDAFSQKHMGITAENVAKQFNVSRAEQDQFALNSQHKAQYAQESGRFSDEIVPVPIKNELGETILFDQDEHIRKDVKIEDLEKLRTPFLEDGTVTAGSASGINDGAAALVLMKKSTAEKRGLNYLATIKDYAEVGIDPSIMGYSPYHAINKLAQQSRLDLNQIDLFEINEAFAAQSIPVVRDLGLDPNKVNVNGGAIALGHPIGASGARILITLIYEMNKTDAKSGIASLCVGGGIGVSMLVEK</sequence>
<gene>
    <name evidence="9" type="ORF">GCM10022410_25330</name>
</gene>
<comment type="caution">
    <text evidence="9">The sequence shown here is derived from an EMBL/GenBank/DDBJ whole genome shotgun (WGS) entry which is preliminary data.</text>
</comment>
<evidence type="ECO:0000256" key="2">
    <source>
        <dbReference type="ARBA" id="ARBA00012705"/>
    </source>
</evidence>
<feature type="domain" description="Thiolase C-terminal" evidence="8">
    <location>
        <begin position="271"/>
        <end position="392"/>
    </location>
</feature>
<feature type="domain" description="Thiolase N-terminal" evidence="7">
    <location>
        <begin position="4"/>
        <end position="263"/>
    </location>
</feature>
<dbReference type="SUPFAM" id="SSF53901">
    <property type="entry name" value="Thiolase-like"/>
    <property type="match status" value="2"/>
</dbReference>
<dbReference type="Pfam" id="PF00108">
    <property type="entry name" value="Thiolase_N"/>
    <property type="match status" value="1"/>
</dbReference>
<dbReference type="EC" id="2.3.1.9" evidence="2"/>
<dbReference type="Pfam" id="PF02803">
    <property type="entry name" value="Thiolase_C"/>
    <property type="match status" value="1"/>
</dbReference>
<comment type="similarity">
    <text evidence="1 6">Belongs to the thiolase-like superfamily. Thiolase family.</text>
</comment>
<keyword evidence="3 6" id="KW-0808">Transferase</keyword>
<keyword evidence="4 6" id="KW-0012">Acyltransferase</keyword>
<dbReference type="PIRSF" id="PIRSF000429">
    <property type="entry name" value="Ac-CoA_Ac_transf"/>
    <property type="match status" value="1"/>
</dbReference>
<protein>
    <recommendedName>
        <fullName evidence="2">acetyl-CoA C-acetyltransferase</fullName>
        <ecNumber evidence="2">2.3.1.9</ecNumber>
    </recommendedName>
    <alternativeName>
        <fullName evidence="5">Acetoacetyl-CoA thiolase</fullName>
    </alternativeName>
</protein>
<dbReference type="EMBL" id="BAABDL010000149">
    <property type="protein sequence ID" value="GAA4080347.1"/>
    <property type="molecule type" value="Genomic_DNA"/>
</dbReference>
<dbReference type="InterPro" id="IPR002155">
    <property type="entry name" value="Thiolase"/>
</dbReference>
<accession>A0ABP7W5G6</accession>
<dbReference type="CDD" id="cd00751">
    <property type="entry name" value="thiolase"/>
    <property type="match status" value="1"/>
</dbReference>
<organism evidence="9 10">
    <name type="scientific">Amphibacillus indicireducens</name>
    <dbReference type="NCBI Taxonomy" id="1076330"/>
    <lineage>
        <taxon>Bacteria</taxon>
        <taxon>Bacillati</taxon>
        <taxon>Bacillota</taxon>
        <taxon>Bacilli</taxon>
        <taxon>Bacillales</taxon>
        <taxon>Bacillaceae</taxon>
        <taxon>Amphibacillus</taxon>
    </lineage>
</organism>
<dbReference type="NCBIfam" id="TIGR01930">
    <property type="entry name" value="AcCoA-C-Actrans"/>
    <property type="match status" value="1"/>
</dbReference>
<dbReference type="PROSITE" id="PS00099">
    <property type="entry name" value="THIOLASE_3"/>
    <property type="match status" value="1"/>
</dbReference>
<keyword evidence="10" id="KW-1185">Reference proteome</keyword>
<dbReference type="InterPro" id="IPR020617">
    <property type="entry name" value="Thiolase_C"/>
</dbReference>
<dbReference type="InterPro" id="IPR020615">
    <property type="entry name" value="Thiolase_acyl_enz_int_AS"/>
</dbReference>
<dbReference type="PANTHER" id="PTHR18919">
    <property type="entry name" value="ACETYL-COA C-ACYLTRANSFERASE"/>
    <property type="match status" value="1"/>
</dbReference>
<name>A0ABP7W5G6_9BACI</name>
<dbReference type="PANTHER" id="PTHR18919:SF107">
    <property type="entry name" value="ACETYL-COA ACETYLTRANSFERASE, CYTOSOLIC"/>
    <property type="match status" value="1"/>
</dbReference>
<evidence type="ECO:0000313" key="10">
    <source>
        <dbReference type="Proteomes" id="UP001501734"/>
    </source>
</evidence>
<dbReference type="InterPro" id="IPR020616">
    <property type="entry name" value="Thiolase_N"/>
</dbReference>
<evidence type="ECO:0000259" key="7">
    <source>
        <dbReference type="Pfam" id="PF00108"/>
    </source>
</evidence>
<proteinExistence type="inferred from homology"/>
<reference evidence="10" key="1">
    <citation type="journal article" date="2019" name="Int. J. Syst. Evol. Microbiol.">
        <title>The Global Catalogue of Microorganisms (GCM) 10K type strain sequencing project: providing services to taxonomists for standard genome sequencing and annotation.</title>
        <authorList>
            <consortium name="The Broad Institute Genomics Platform"/>
            <consortium name="The Broad Institute Genome Sequencing Center for Infectious Disease"/>
            <person name="Wu L."/>
            <person name="Ma J."/>
        </authorList>
    </citation>
    <scope>NUCLEOTIDE SEQUENCE [LARGE SCALE GENOMIC DNA]</scope>
    <source>
        <strain evidence="10">JCM 17250</strain>
    </source>
</reference>
<dbReference type="InterPro" id="IPR020613">
    <property type="entry name" value="Thiolase_CS"/>
</dbReference>
<dbReference type="InterPro" id="IPR020610">
    <property type="entry name" value="Thiolase_AS"/>
</dbReference>
<dbReference type="Proteomes" id="UP001501734">
    <property type="component" value="Unassembled WGS sequence"/>
</dbReference>
<dbReference type="RefSeq" id="WP_344913971.1">
    <property type="nucleotide sequence ID" value="NZ_BAABDL010000149.1"/>
</dbReference>
<evidence type="ECO:0000256" key="4">
    <source>
        <dbReference type="ARBA" id="ARBA00023315"/>
    </source>
</evidence>
<evidence type="ECO:0000256" key="1">
    <source>
        <dbReference type="ARBA" id="ARBA00010982"/>
    </source>
</evidence>
<dbReference type="PROSITE" id="PS00098">
    <property type="entry name" value="THIOLASE_1"/>
    <property type="match status" value="1"/>
</dbReference>
<evidence type="ECO:0000256" key="3">
    <source>
        <dbReference type="ARBA" id="ARBA00022679"/>
    </source>
</evidence>
<evidence type="ECO:0000256" key="5">
    <source>
        <dbReference type="ARBA" id="ARBA00030755"/>
    </source>
</evidence>
<evidence type="ECO:0000259" key="8">
    <source>
        <dbReference type="Pfam" id="PF02803"/>
    </source>
</evidence>
<evidence type="ECO:0000256" key="6">
    <source>
        <dbReference type="RuleBase" id="RU003557"/>
    </source>
</evidence>
<dbReference type="InterPro" id="IPR016039">
    <property type="entry name" value="Thiolase-like"/>
</dbReference>